<reference evidence="2 3" key="1">
    <citation type="journal article" date="2018" name="Plant J.">
        <title>Genome sequences of Chlorella sorokiniana UTEX 1602 and Micractinium conductrix SAG 241.80: implications to maltose excretion by a green alga.</title>
        <authorList>
            <person name="Arriola M.B."/>
            <person name="Velmurugan N."/>
            <person name="Zhang Y."/>
            <person name="Plunkett M.H."/>
            <person name="Hondzo H."/>
            <person name="Barney B.M."/>
        </authorList>
    </citation>
    <scope>NUCLEOTIDE SEQUENCE [LARGE SCALE GENOMIC DNA]</scope>
    <source>
        <strain evidence="3">UTEX 1602</strain>
    </source>
</reference>
<dbReference type="EMBL" id="LHPG02000014">
    <property type="protein sequence ID" value="PRW39321.1"/>
    <property type="molecule type" value="Genomic_DNA"/>
</dbReference>
<evidence type="ECO:0000256" key="1">
    <source>
        <dbReference type="SAM" id="MobiDB-lite"/>
    </source>
</evidence>
<dbReference type="InterPro" id="IPR006461">
    <property type="entry name" value="PLAC_motif_containing"/>
</dbReference>
<dbReference type="PANTHER" id="PTHR15907">
    <property type="entry name" value="DUF614 FAMILY PROTEIN-RELATED"/>
    <property type="match status" value="1"/>
</dbReference>
<comment type="caution">
    <text evidence="2">The sequence shown here is derived from an EMBL/GenBank/DDBJ whole genome shotgun (WGS) entry which is preliminary data.</text>
</comment>
<dbReference type="Pfam" id="PF04749">
    <property type="entry name" value="PLAC8"/>
    <property type="match status" value="1"/>
</dbReference>
<sequence>MALREPREGAWTFDLFADAFADPATCIISYCLPCVTYGQTAEAVHGPAESCVNHGLKFYLYSCLCLCGLVAGPTRRSIRQAYKLPAQPEGLGGPGNTDCITYTIPCVACFALCQDANEIRARKLSAPLDPRPFDWAPVPGAMGGPAAAPTTTTAPAQAEMTKEAAAPAVPAAPAAPAVPTSTPASAP</sequence>
<dbReference type="STRING" id="3076.A0A2P6TJA0"/>
<dbReference type="OrthoDB" id="1045822at2759"/>
<dbReference type="AlphaFoldDB" id="A0A2P6TJA0"/>
<dbReference type="NCBIfam" id="TIGR01571">
    <property type="entry name" value="A_thal_Cys_rich"/>
    <property type="match status" value="1"/>
</dbReference>
<dbReference type="Proteomes" id="UP000239899">
    <property type="component" value="Unassembled WGS sequence"/>
</dbReference>
<protein>
    <submittedName>
        <fullName evidence="2">PLANT CADMIUM RESISTANCE 2-like</fullName>
    </submittedName>
</protein>
<evidence type="ECO:0000313" key="2">
    <source>
        <dbReference type="EMBL" id="PRW39321.1"/>
    </source>
</evidence>
<gene>
    <name evidence="2" type="ORF">C2E21_6871</name>
</gene>
<feature type="region of interest" description="Disordered" evidence="1">
    <location>
        <begin position="136"/>
        <end position="187"/>
    </location>
</feature>
<proteinExistence type="predicted"/>
<accession>A0A2P6TJA0</accession>
<organism evidence="2 3">
    <name type="scientific">Chlorella sorokiniana</name>
    <name type="common">Freshwater green alga</name>
    <dbReference type="NCBI Taxonomy" id="3076"/>
    <lineage>
        <taxon>Eukaryota</taxon>
        <taxon>Viridiplantae</taxon>
        <taxon>Chlorophyta</taxon>
        <taxon>core chlorophytes</taxon>
        <taxon>Trebouxiophyceae</taxon>
        <taxon>Chlorellales</taxon>
        <taxon>Chlorellaceae</taxon>
        <taxon>Chlorella clade</taxon>
        <taxon>Chlorella</taxon>
    </lineage>
</organism>
<keyword evidence="3" id="KW-1185">Reference proteome</keyword>
<name>A0A2P6TJA0_CHLSO</name>
<evidence type="ECO:0000313" key="3">
    <source>
        <dbReference type="Proteomes" id="UP000239899"/>
    </source>
</evidence>